<evidence type="ECO:0000256" key="1">
    <source>
        <dbReference type="PIRNR" id="PIRNR006320"/>
    </source>
</evidence>
<dbReference type="RefSeq" id="WP_108602673.1">
    <property type="nucleotide sequence ID" value="NZ_CP026604.1"/>
</dbReference>
<protein>
    <recommendedName>
        <fullName evidence="1">Glyoxalase</fullName>
    </recommendedName>
</protein>
<gene>
    <name evidence="2" type="ORF">C2869_09295</name>
</gene>
<dbReference type="KEGG" id="cate:C2869_09295"/>
<sequence length="216" mass="22964">MTKNIAVVLSGCGYQDGAEIQESVLTLLAINQQGANYQCFAPDILQLKVVDHYRQQEVSESRNVLVEAARIARCDIKPLTEYSANDFDAIIFPGGFGAALNLSDFALQGPDSSVNADVSAAINNTYQAQKPIGALCIAPVLLAKLITGAKLTIGSDQATAQAIESLNCTHENTTHGEIVIDKENKLVTTPCYMLDANIGQIADGANKLVQAILDLA</sequence>
<dbReference type="AlphaFoldDB" id="A0A2S0VR07"/>
<reference evidence="2 3" key="1">
    <citation type="submission" date="2018-01" db="EMBL/GenBank/DDBJ databases">
        <title>Genome sequence of a Cantenovulum-like bacteria.</title>
        <authorList>
            <person name="Tan W.R."/>
            <person name="Lau N.-S."/>
            <person name="Go F."/>
            <person name="Amirul A.-A.A."/>
        </authorList>
    </citation>
    <scope>NUCLEOTIDE SEQUENCE [LARGE SCALE GENOMIC DNA]</scope>
    <source>
        <strain evidence="2 3">CCB-QB4</strain>
    </source>
</reference>
<dbReference type="OrthoDB" id="5605062at2"/>
<comment type="function">
    <text evidence="1">Displays glyoxalase activity, catalyzing the conversion of glyoxal to glycolate.</text>
</comment>
<dbReference type="InterPro" id="IPR029062">
    <property type="entry name" value="Class_I_gatase-like"/>
</dbReference>
<dbReference type="Gene3D" id="3.40.50.880">
    <property type="match status" value="1"/>
</dbReference>
<comment type="similarity">
    <text evidence="1">Belongs to the peptidase C56 family.</text>
</comment>
<accession>A0A2S0VR07</accession>
<dbReference type="Proteomes" id="UP000244441">
    <property type="component" value="Chromosome"/>
</dbReference>
<evidence type="ECO:0000313" key="2">
    <source>
        <dbReference type="EMBL" id="AWB66612.1"/>
    </source>
</evidence>
<dbReference type="CDD" id="cd03133">
    <property type="entry name" value="GATase1_ES1"/>
    <property type="match status" value="1"/>
</dbReference>
<keyword evidence="1" id="KW-0456">Lyase</keyword>
<dbReference type="PIRSF" id="PIRSF006320">
    <property type="entry name" value="Elb2"/>
    <property type="match status" value="1"/>
</dbReference>
<dbReference type="GO" id="GO:0016829">
    <property type="term" value="F:lyase activity"/>
    <property type="evidence" value="ECO:0007669"/>
    <property type="project" value="UniProtKB-UniRule"/>
</dbReference>
<dbReference type="NCBIfam" id="NF008747">
    <property type="entry name" value="PRK11780.1"/>
    <property type="match status" value="1"/>
</dbReference>
<dbReference type="PANTHER" id="PTHR10224:SF12">
    <property type="entry name" value="GLYOXALASE ELBB"/>
    <property type="match status" value="1"/>
</dbReference>
<dbReference type="SUPFAM" id="SSF52317">
    <property type="entry name" value="Class I glutamine amidotransferase-like"/>
    <property type="match status" value="1"/>
</dbReference>
<name>A0A2S0VR07_9ALTE</name>
<proteinExistence type="inferred from homology"/>
<comment type="catalytic activity">
    <reaction evidence="1">
        <text>glyoxal + H2O = glycolate + H(+)</text>
        <dbReference type="Rhea" id="RHEA:51672"/>
        <dbReference type="ChEBI" id="CHEBI:15377"/>
        <dbReference type="ChEBI" id="CHEBI:15378"/>
        <dbReference type="ChEBI" id="CHEBI:29805"/>
        <dbReference type="ChEBI" id="CHEBI:34779"/>
    </reaction>
</comment>
<dbReference type="InterPro" id="IPR026041">
    <property type="entry name" value="ElbB"/>
</dbReference>
<evidence type="ECO:0000313" key="3">
    <source>
        <dbReference type="Proteomes" id="UP000244441"/>
    </source>
</evidence>
<dbReference type="EMBL" id="CP026604">
    <property type="protein sequence ID" value="AWB66612.1"/>
    <property type="molecule type" value="Genomic_DNA"/>
</dbReference>
<dbReference type="PANTHER" id="PTHR10224">
    <property type="entry name" value="ES1 PROTEIN HOMOLOG, MITOCHONDRIAL"/>
    <property type="match status" value="1"/>
</dbReference>
<organism evidence="2 3">
    <name type="scientific">Saccharobesus litoralis</name>
    <dbReference type="NCBI Taxonomy" id="2172099"/>
    <lineage>
        <taxon>Bacteria</taxon>
        <taxon>Pseudomonadati</taxon>
        <taxon>Pseudomonadota</taxon>
        <taxon>Gammaproteobacteria</taxon>
        <taxon>Alteromonadales</taxon>
        <taxon>Alteromonadaceae</taxon>
        <taxon>Saccharobesus</taxon>
    </lineage>
</organism>
<keyword evidence="3" id="KW-1185">Reference proteome</keyword>